<keyword evidence="6" id="KW-0046">Antibiotic resistance</keyword>
<dbReference type="EMBL" id="BMMS01000012">
    <property type="protein sequence ID" value="GGO88984.1"/>
    <property type="molecule type" value="Genomic_DNA"/>
</dbReference>
<dbReference type="InterPro" id="IPR050763">
    <property type="entry name" value="ABC_transporter_ATP-binding"/>
</dbReference>
<dbReference type="PANTHER" id="PTHR42711">
    <property type="entry name" value="ABC TRANSPORTER ATP-BINDING PROTEIN"/>
    <property type="match status" value="1"/>
</dbReference>
<keyword evidence="4" id="KW-0547">Nucleotide-binding</keyword>
<dbReference type="Proteomes" id="UP000641932">
    <property type="component" value="Unassembled WGS sequence"/>
</dbReference>
<dbReference type="PANTHER" id="PTHR42711:SF5">
    <property type="entry name" value="ABC TRANSPORTER ATP-BINDING PROTEIN NATA"/>
    <property type="match status" value="1"/>
</dbReference>
<dbReference type="GO" id="GO:0005886">
    <property type="term" value="C:plasma membrane"/>
    <property type="evidence" value="ECO:0007669"/>
    <property type="project" value="UniProtKB-SubCell"/>
</dbReference>
<evidence type="ECO:0000256" key="1">
    <source>
        <dbReference type="ARBA" id="ARBA00004202"/>
    </source>
</evidence>
<keyword evidence="5" id="KW-0067">ATP-binding</keyword>
<evidence type="ECO:0000256" key="5">
    <source>
        <dbReference type="ARBA" id="ARBA00022840"/>
    </source>
</evidence>
<sequence length="101" mass="10734">MATETTPHPTDAPGATEELIRFDKVVKRFGGSTVLDELDFSVAAGRHVTLIGPSGSGKTTILRLLMTLIRPDQGTISVDSSSGSPSRGRWRCARGCSCSTR</sequence>
<comment type="subcellular location">
    <subcellularLocation>
        <location evidence="1">Cell membrane</location>
        <topology evidence="1">Peripheral membrane protein</topology>
    </subcellularLocation>
</comment>
<keyword evidence="9" id="KW-1185">Reference proteome</keyword>
<gene>
    <name evidence="8" type="ORF">GCM10012280_31070</name>
</gene>
<dbReference type="InterPro" id="IPR027417">
    <property type="entry name" value="P-loop_NTPase"/>
</dbReference>
<evidence type="ECO:0000313" key="8">
    <source>
        <dbReference type="EMBL" id="GGO88984.1"/>
    </source>
</evidence>
<evidence type="ECO:0000256" key="3">
    <source>
        <dbReference type="ARBA" id="ARBA00022448"/>
    </source>
</evidence>
<dbReference type="Gene3D" id="3.40.50.300">
    <property type="entry name" value="P-loop containing nucleotide triphosphate hydrolases"/>
    <property type="match status" value="1"/>
</dbReference>
<name>A0A918DZ02_9ACTN</name>
<protein>
    <recommendedName>
        <fullName evidence="7">ABC transporter domain-containing protein</fullName>
    </recommendedName>
</protein>
<proteinExistence type="inferred from homology"/>
<comment type="similarity">
    <text evidence="2">Belongs to the ABC transporter superfamily.</text>
</comment>
<dbReference type="InterPro" id="IPR003439">
    <property type="entry name" value="ABC_transporter-like_ATP-bd"/>
</dbReference>
<dbReference type="GO" id="GO:0005524">
    <property type="term" value="F:ATP binding"/>
    <property type="evidence" value="ECO:0007669"/>
    <property type="project" value="UniProtKB-KW"/>
</dbReference>
<dbReference type="GO" id="GO:0016887">
    <property type="term" value="F:ATP hydrolysis activity"/>
    <property type="evidence" value="ECO:0007669"/>
    <property type="project" value="InterPro"/>
</dbReference>
<dbReference type="Pfam" id="PF00005">
    <property type="entry name" value="ABC_tran"/>
    <property type="match status" value="1"/>
</dbReference>
<dbReference type="SUPFAM" id="SSF52540">
    <property type="entry name" value="P-loop containing nucleoside triphosphate hydrolases"/>
    <property type="match status" value="1"/>
</dbReference>
<reference evidence="8" key="1">
    <citation type="journal article" date="2014" name="Int. J. Syst. Evol. Microbiol.">
        <title>Complete genome sequence of Corynebacterium casei LMG S-19264T (=DSM 44701T), isolated from a smear-ripened cheese.</title>
        <authorList>
            <consortium name="US DOE Joint Genome Institute (JGI-PGF)"/>
            <person name="Walter F."/>
            <person name="Albersmeier A."/>
            <person name="Kalinowski J."/>
            <person name="Ruckert C."/>
        </authorList>
    </citation>
    <scope>NUCLEOTIDE SEQUENCE</scope>
    <source>
        <strain evidence="8">CGMCC 4.7201</strain>
    </source>
</reference>
<dbReference type="AlphaFoldDB" id="A0A918DZ02"/>
<evidence type="ECO:0000259" key="7">
    <source>
        <dbReference type="Pfam" id="PF00005"/>
    </source>
</evidence>
<accession>A0A918DZ02</accession>
<evidence type="ECO:0000313" key="9">
    <source>
        <dbReference type="Proteomes" id="UP000641932"/>
    </source>
</evidence>
<dbReference type="GO" id="GO:0046677">
    <property type="term" value="P:response to antibiotic"/>
    <property type="evidence" value="ECO:0007669"/>
    <property type="project" value="UniProtKB-KW"/>
</dbReference>
<reference evidence="8" key="2">
    <citation type="submission" date="2020-09" db="EMBL/GenBank/DDBJ databases">
        <authorList>
            <person name="Sun Q."/>
            <person name="Zhou Y."/>
        </authorList>
    </citation>
    <scope>NUCLEOTIDE SEQUENCE</scope>
    <source>
        <strain evidence="8">CGMCC 4.7201</strain>
    </source>
</reference>
<evidence type="ECO:0000256" key="2">
    <source>
        <dbReference type="ARBA" id="ARBA00005417"/>
    </source>
</evidence>
<feature type="domain" description="ABC transporter" evidence="7">
    <location>
        <begin position="35"/>
        <end position="82"/>
    </location>
</feature>
<evidence type="ECO:0000256" key="4">
    <source>
        <dbReference type="ARBA" id="ARBA00022741"/>
    </source>
</evidence>
<organism evidence="8 9">
    <name type="scientific">Wenjunlia tyrosinilytica</name>
    <dbReference type="NCBI Taxonomy" id="1544741"/>
    <lineage>
        <taxon>Bacteria</taxon>
        <taxon>Bacillati</taxon>
        <taxon>Actinomycetota</taxon>
        <taxon>Actinomycetes</taxon>
        <taxon>Kitasatosporales</taxon>
        <taxon>Streptomycetaceae</taxon>
        <taxon>Wenjunlia</taxon>
    </lineage>
</organism>
<comment type="caution">
    <text evidence="8">The sequence shown here is derived from an EMBL/GenBank/DDBJ whole genome shotgun (WGS) entry which is preliminary data.</text>
</comment>
<keyword evidence="3" id="KW-0813">Transport</keyword>
<evidence type="ECO:0000256" key="6">
    <source>
        <dbReference type="ARBA" id="ARBA00023251"/>
    </source>
</evidence>